<organism evidence="1 2">
    <name type="scientific">Bacteroides cellulosilyticus CL02T12C19</name>
    <dbReference type="NCBI Taxonomy" id="997874"/>
    <lineage>
        <taxon>Bacteria</taxon>
        <taxon>Pseudomonadati</taxon>
        <taxon>Bacteroidota</taxon>
        <taxon>Bacteroidia</taxon>
        <taxon>Bacteroidales</taxon>
        <taxon>Bacteroidaceae</taxon>
        <taxon>Bacteroides</taxon>
    </lineage>
</organism>
<evidence type="ECO:0000313" key="1">
    <source>
        <dbReference type="EMBL" id="EIY26850.1"/>
    </source>
</evidence>
<sequence>MINQVPFYEIYFFFLHRNQQAMIVWLPLDNQDMFLHNPLPFVLNPFP</sequence>
<reference evidence="1 2" key="1">
    <citation type="submission" date="2012-02" db="EMBL/GenBank/DDBJ databases">
        <title>The Genome Sequence of Bacteroides cellulosilyticus CL02T12C19.</title>
        <authorList>
            <consortium name="The Broad Institute Genome Sequencing Platform"/>
            <person name="Earl A."/>
            <person name="Ward D."/>
            <person name="Feldgarden M."/>
            <person name="Gevers D."/>
            <person name="Zitomersky N.L."/>
            <person name="Coyne M.J."/>
            <person name="Comstock L.E."/>
            <person name="Young S.K."/>
            <person name="Zeng Q."/>
            <person name="Gargeya S."/>
            <person name="Fitzgerald M."/>
            <person name="Haas B."/>
            <person name="Abouelleil A."/>
            <person name="Alvarado L."/>
            <person name="Arachchi H.M."/>
            <person name="Berlin A."/>
            <person name="Chapman S.B."/>
            <person name="Gearin G."/>
            <person name="Goldberg J."/>
            <person name="Griggs A."/>
            <person name="Gujja S."/>
            <person name="Hansen M."/>
            <person name="Heiman D."/>
            <person name="Howarth C."/>
            <person name="Larimer J."/>
            <person name="Lui A."/>
            <person name="MacDonald P.J.P."/>
            <person name="McCowen C."/>
            <person name="Montmayeur A."/>
            <person name="Murphy C."/>
            <person name="Neiman D."/>
            <person name="Pearson M."/>
            <person name="Priest M."/>
            <person name="Roberts A."/>
            <person name="Saif S."/>
            <person name="Shea T."/>
            <person name="Sisk P."/>
            <person name="Stolte C."/>
            <person name="Sykes S."/>
            <person name="Wortman J."/>
            <person name="Nusbaum C."/>
            <person name="Birren B."/>
        </authorList>
    </citation>
    <scope>NUCLEOTIDE SEQUENCE [LARGE SCALE GENOMIC DNA]</scope>
    <source>
        <strain evidence="1 2">CL02T12C19</strain>
    </source>
</reference>
<protein>
    <submittedName>
        <fullName evidence="1">Uncharacterized protein</fullName>
    </submittedName>
</protein>
<gene>
    <name evidence="1" type="ORF">HMPREF1062_04043</name>
</gene>
<dbReference type="AlphaFoldDB" id="I8VKD5"/>
<evidence type="ECO:0000313" key="2">
    <source>
        <dbReference type="Proteomes" id="UP000003741"/>
    </source>
</evidence>
<dbReference type="EMBL" id="AGXG01000088">
    <property type="protein sequence ID" value="EIY26850.1"/>
    <property type="molecule type" value="Genomic_DNA"/>
</dbReference>
<dbReference type="PATRIC" id="fig|997874.3.peg.4137"/>
<accession>I8VKD5</accession>
<comment type="caution">
    <text evidence="1">The sequence shown here is derived from an EMBL/GenBank/DDBJ whole genome shotgun (WGS) entry which is preliminary data.</text>
</comment>
<proteinExistence type="predicted"/>
<name>I8VKD5_9BACE</name>
<dbReference type="Proteomes" id="UP000003741">
    <property type="component" value="Unassembled WGS sequence"/>
</dbReference>
<keyword evidence="2" id="KW-1185">Reference proteome</keyword>
<dbReference type="HOGENOM" id="CLU_3164489_0_0_10"/>